<gene>
    <name evidence="5" type="ORF">EVOR1521_LOCUS7760</name>
</gene>
<dbReference type="SUPFAM" id="SSF56399">
    <property type="entry name" value="ADP-ribosylation"/>
    <property type="match status" value="1"/>
</dbReference>
<keyword evidence="1" id="KW-0328">Glycosyltransferase</keyword>
<evidence type="ECO:0000259" key="4">
    <source>
        <dbReference type="PROSITE" id="PS51059"/>
    </source>
</evidence>
<reference evidence="5" key="1">
    <citation type="submission" date="2023-08" db="EMBL/GenBank/DDBJ databases">
        <authorList>
            <person name="Chen Y."/>
            <person name="Shah S."/>
            <person name="Dougan E. K."/>
            <person name="Thang M."/>
            <person name="Chan C."/>
        </authorList>
    </citation>
    <scope>NUCLEOTIDE SEQUENCE</scope>
</reference>
<organism evidence="5 6">
    <name type="scientific">Effrenium voratum</name>
    <dbReference type="NCBI Taxonomy" id="2562239"/>
    <lineage>
        <taxon>Eukaryota</taxon>
        <taxon>Sar</taxon>
        <taxon>Alveolata</taxon>
        <taxon>Dinophyceae</taxon>
        <taxon>Suessiales</taxon>
        <taxon>Symbiodiniaceae</taxon>
        <taxon>Effrenium</taxon>
    </lineage>
</organism>
<dbReference type="Pfam" id="PF00644">
    <property type="entry name" value="PARP"/>
    <property type="match status" value="1"/>
</dbReference>
<dbReference type="Pfam" id="PF00058">
    <property type="entry name" value="Ldl_recept_b"/>
    <property type="match status" value="1"/>
</dbReference>
<dbReference type="GO" id="GO:0042813">
    <property type="term" value="F:Wnt receptor activity"/>
    <property type="evidence" value="ECO:0007669"/>
    <property type="project" value="TreeGrafter"/>
</dbReference>
<protein>
    <recommendedName>
        <fullName evidence="1">Poly [ADP-ribose] polymerase</fullName>
        <shortName evidence="1">PARP</shortName>
        <ecNumber evidence="1">2.4.2.-</ecNumber>
    </recommendedName>
</protein>
<keyword evidence="1" id="KW-0808">Transferase</keyword>
<dbReference type="InterPro" id="IPR012317">
    <property type="entry name" value="Poly(ADP-ribose)pol_cat_dom"/>
</dbReference>
<dbReference type="GO" id="GO:0005886">
    <property type="term" value="C:plasma membrane"/>
    <property type="evidence" value="ECO:0007669"/>
    <property type="project" value="TreeGrafter"/>
</dbReference>
<accession>A0AA36MUM2</accession>
<evidence type="ECO:0000313" key="6">
    <source>
        <dbReference type="Proteomes" id="UP001178507"/>
    </source>
</evidence>
<dbReference type="PROSITE" id="PS51120">
    <property type="entry name" value="LDLRB"/>
    <property type="match status" value="2"/>
</dbReference>
<evidence type="ECO:0000256" key="1">
    <source>
        <dbReference type="RuleBase" id="RU362114"/>
    </source>
</evidence>
<dbReference type="PROSITE" id="PS51059">
    <property type="entry name" value="PARP_CATALYTIC"/>
    <property type="match status" value="1"/>
</dbReference>
<dbReference type="EC" id="2.4.2.-" evidence="1"/>
<dbReference type="InterPro" id="IPR050778">
    <property type="entry name" value="Cueball_EGF_LRP_Nidogen"/>
</dbReference>
<dbReference type="GO" id="GO:0017147">
    <property type="term" value="F:Wnt-protein binding"/>
    <property type="evidence" value="ECO:0007669"/>
    <property type="project" value="TreeGrafter"/>
</dbReference>
<dbReference type="EMBL" id="CAUJNA010000640">
    <property type="protein sequence ID" value="CAJ1379548.1"/>
    <property type="molecule type" value="Genomic_DNA"/>
</dbReference>
<dbReference type="GO" id="GO:0060070">
    <property type="term" value="P:canonical Wnt signaling pathway"/>
    <property type="evidence" value="ECO:0007669"/>
    <property type="project" value="TreeGrafter"/>
</dbReference>
<dbReference type="SUPFAM" id="SSF63825">
    <property type="entry name" value="YWTD domain"/>
    <property type="match status" value="1"/>
</dbReference>
<dbReference type="Gene3D" id="2.120.10.30">
    <property type="entry name" value="TolB, C-terminal domain"/>
    <property type="match status" value="2"/>
</dbReference>
<keyword evidence="6" id="KW-1185">Reference proteome</keyword>
<dbReference type="Gene3D" id="3.90.228.10">
    <property type="match status" value="1"/>
</dbReference>
<dbReference type="PANTHER" id="PTHR46513:SF13">
    <property type="entry name" value="EGF-LIKE DOMAIN-CONTAINING PROTEIN"/>
    <property type="match status" value="1"/>
</dbReference>
<dbReference type="PANTHER" id="PTHR46513">
    <property type="entry name" value="VITELLOGENIN RECEPTOR-LIKE PROTEIN-RELATED-RELATED"/>
    <property type="match status" value="1"/>
</dbReference>
<evidence type="ECO:0000256" key="3">
    <source>
        <dbReference type="SAM" id="Phobius"/>
    </source>
</evidence>
<dbReference type="AlphaFoldDB" id="A0AA36MUM2"/>
<dbReference type="SMART" id="SM00135">
    <property type="entry name" value="LY"/>
    <property type="match status" value="6"/>
</dbReference>
<feature type="compositionally biased region" description="Low complexity" evidence="2">
    <location>
        <begin position="703"/>
        <end position="718"/>
    </location>
</feature>
<sequence length="970" mass="105162">MRLVLLVLLAQCEAVLDILTGLKMPRGLALDLKEGRMYWAEDGTKKLRSATLDGQDLRDVVVKTEVQEAPRDVAIDPASRKVYWTALCCGLRRADLDGDNEEVVASAEFASGVAIFDDYVYWADWMHGQILRRKMGDSGTEEPIVTGLASPVDVALDASSKMIYWSDVGQARTQRASVDGNGIQVLNMSWAIMNTYGMAVDHFARKLYMADFEKTGEFTGGSSDYAGRIIRTNLDGSNAEVLVSEPSMSMPYGVAVDTERDQVYWTDRKAGNIQRLSLKCAAGVQEVASRMNSSMVRVEHGPADHGSSILAQCPAGYNGSVTLACNNDHFTLNSGKCGKRCAAGSMQYELSGESPMVILDHPEMDDAEDLQAGCPSPMVGTVQYKCQDGEVLLRETDCRPARSCGAGEFLLGQALVKHSAMDHGIMEPSSCPDGFDGQYFLQCEDGEVVPRHNSSCLARCDVAGSLWVDDGAVEVSHGKIIEGGKVKVVCPTGSAGQGVYLSCENGYINVTESTCRRSSYCQGGTLQSGNAELSFDNLDDKENVLLQCPEGFTGSVDITCRKGEIQSEGVCLEDCAEGLAQIQGLSFEHDDIPNGQMVKLRCPGGYNGRMAFRCNDGNVTVCADCCPTCACVMVEEDVPPSELPVAALAAGVTALVLLMVFTMGVLRHRMMKRRAMAAAVAAAVGDILPVASTGLPKAGSGSGRSSTSAPTAAGSSGRSSRRIETDMFEIVVDLPMTVPLYWATRDGIHIFPDPNRIAEVQHLMNETWVQRYSRDRRLVGGSDKVPTSCRVANVLRVENHRAYARYNSYKDAVKIKRPGPCTRFKVETSNKINLLDDDINESYLFHGTNPESAQSIARDFFRVDRAGSSTGSMFGRGIYLAENASKSDEYAKEGSGVYLGLCAMLLCRCVMGEVLTVPEAADMEEPAKAKGYDSVCGDRLAAVGTFREMVFFNEEAVYPEFIVIYTRAFE</sequence>
<proteinExistence type="predicted"/>
<comment type="caution">
    <text evidence="5">The sequence shown here is derived from an EMBL/GenBank/DDBJ whole genome shotgun (WGS) entry which is preliminary data.</text>
</comment>
<keyword evidence="3" id="KW-0812">Transmembrane</keyword>
<keyword evidence="3" id="KW-1133">Transmembrane helix</keyword>
<feature type="transmembrane region" description="Helical" evidence="3">
    <location>
        <begin position="643"/>
        <end position="666"/>
    </location>
</feature>
<evidence type="ECO:0000256" key="2">
    <source>
        <dbReference type="SAM" id="MobiDB-lite"/>
    </source>
</evidence>
<evidence type="ECO:0000313" key="5">
    <source>
        <dbReference type="EMBL" id="CAJ1379548.1"/>
    </source>
</evidence>
<dbReference type="GO" id="GO:0003950">
    <property type="term" value="F:NAD+ poly-ADP-ribosyltransferase activity"/>
    <property type="evidence" value="ECO:0007669"/>
    <property type="project" value="UniProtKB-UniRule"/>
</dbReference>
<name>A0AA36MUM2_9DINO</name>
<feature type="region of interest" description="Disordered" evidence="2">
    <location>
        <begin position="696"/>
        <end position="720"/>
    </location>
</feature>
<dbReference type="Proteomes" id="UP001178507">
    <property type="component" value="Unassembled WGS sequence"/>
</dbReference>
<keyword evidence="1" id="KW-0520">NAD</keyword>
<dbReference type="SUPFAM" id="SSF63829">
    <property type="entry name" value="Calcium-dependent phosphotriesterase"/>
    <property type="match status" value="1"/>
</dbReference>
<keyword evidence="3" id="KW-0472">Membrane</keyword>
<dbReference type="InterPro" id="IPR011042">
    <property type="entry name" value="6-blade_b-propeller_TolB-like"/>
</dbReference>
<feature type="domain" description="PARP catalytic" evidence="4">
    <location>
        <begin position="751"/>
        <end position="970"/>
    </location>
</feature>
<dbReference type="InterPro" id="IPR000033">
    <property type="entry name" value="LDLR_classB_rpt"/>
</dbReference>